<evidence type="ECO:0000256" key="1">
    <source>
        <dbReference type="ARBA" id="ARBA00004571"/>
    </source>
</evidence>
<evidence type="ECO:0000313" key="14">
    <source>
        <dbReference type="Proteomes" id="UP000435036"/>
    </source>
</evidence>
<dbReference type="InterPro" id="IPR008969">
    <property type="entry name" value="CarboxyPept-like_regulatory"/>
</dbReference>
<evidence type="ECO:0000256" key="3">
    <source>
        <dbReference type="ARBA" id="ARBA00022452"/>
    </source>
</evidence>
<evidence type="ECO:0000256" key="9">
    <source>
        <dbReference type="RuleBase" id="RU003357"/>
    </source>
</evidence>
<feature type="transmembrane region" description="Helical" evidence="10">
    <location>
        <begin position="21"/>
        <end position="41"/>
    </location>
</feature>
<feature type="domain" description="TonB-dependent receptor plug" evidence="12">
    <location>
        <begin position="229"/>
        <end position="329"/>
    </location>
</feature>
<evidence type="ECO:0000313" key="13">
    <source>
        <dbReference type="EMBL" id="MVZ63710.1"/>
    </source>
</evidence>
<organism evidence="13 14">
    <name type="scientific">Sphingobacterium humi</name>
    <dbReference type="NCBI Taxonomy" id="1796905"/>
    <lineage>
        <taxon>Bacteria</taxon>
        <taxon>Pseudomonadati</taxon>
        <taxon>Bacteroidota</taxon>
        <taxon>Sphingobacteriia</taxon>
        <taxon>Sphingobacteriales</taxon>
        <taxon>Sphingobacteriaceae</taxon>
        <taxon>Sphingobacterium</taxon>
    </lineage>
</organism>
<sequence>MYKFYLSNSKLWGKETLLFRVLLMMKLITLGLLLGMMHLHANSLGQTLHLQGKQIKYRALFKEIRKQTGYDFLMHATHFNLNKKVDVNFSNVALHDVLVWLKEKENINVQLKGHSIIVFPKDKLLATGFSQEFKTITGTVMNSKGQALAGVTIIRKGTSNSTATNEQGQFTLSGIRKGDLIELRLLGYAGQEFKVNDQNSYTILMLEQDTHLDEVVVSTGLQTLNPERVSGSFGYVGQEQLSKPSTNIAQRLIGTTVGMQATLDESGNPIFEIRGQSSLNGIAAPLVVVDGFAIQGDFNTINPNDVENITILKDAAAASIWGARAANGVIVVTTKKGAKGTPIRVDLQVFRKIGSKIDLDYTRPLASSAMTIDYEKIAFNKWGALENSGDFRNNYNRQWSPATVLLSEHYLGYINDAQLQSGLDALKAQENKSQIADELLANPISDQINLSVSGSTGKINNYFSMLAERNQTDFKESKSDKYLMNYRATAGVFNWLDLHLSSTLHLNNSQFNGVTLDQIQSWAPYEMLRNPDGSLSNLSQYYWPIMERFVPMDKFPYADWTFNPIQEINSRDLSTKDVNLRVIGGITLKPIKGLTYDAKIQYELFNSERRNWYGEQSHFVRDMINRAASWDRTSNVIRLNLPKGDVLDQNRSKDHTWNFRNQLSFNRDLTPDHSVNAIVGSEVQSYVSEYFGNPRTYGYNDETLRVGTFPNGPGGTFFTIRDWIGQSQNFPYTNAFGYTSRRYFSLYANAAYTFKNKYTLTGSIRTDASNLITDDPSYRYSPFWSVGGAWQLGREQFMQPYVWVNKLNLRLTYGYNGNVDLSTGFRPLIAMSASPNIYTNDYIANISSFGNPNLRWEKTGSWNLGIDYALFNHKLYGKIDLYHKYGSDLLADISIPSSNGTTRQKLNSAEMLNKGIELEIGTDLPIHGEHIRWRGALNFSYNHNRIEKLFVANFDAGSLSYGGSEAYVEGHNANSLWMFEYAGMQDGQPMIYGQNGTKLDFTNFPMGDAREFMSNKGTLIAPYTLGFNSSFKIYDFDLSFILTGKLGHVFKKYSFNYPPLWTGRLLPNNKLGEVMNADPSLMVPLPQNDDEFMYFFWEQFFPYMSYLSTNASHIRLQELSLAYRLPTDKWKSLRNTRASVFLQGNDLFTKVFNNIGEDPEYQMGTVNPRPKFTIGFNMSF</sequence>
<evidence type="ECO:0000259" key="11">
    <source>
        <dbReference type="Pfam" id="PF00593"/>
    </source>
</evidence>
<dbReference type="InterPro" id="IPR039426">
    <property type="entry name" value="TonB-dep_rcpt-like"/>
</dbReference>
<dbReference type="NCBIfam" id="TIGR04057">
    <property type="entry name" value="SusC_RagA_signa"/>
    <property type="match status" value="1"/>
</dbReference>
<dbReference type="InterPro" id="IPR036942">
    <property type="entry name" value="Beta-barrel_TonB_sf"/>
</dbReference>
<dbReference type="InterPro" id="IPR012910">
    <property type="entry name" value="Plug_dom"/>
</dbReference>
<evidence type="ECO:0000256" key="8">
    <source>
        <dbReference type="PROSITE-ProRule" id="PRU01360"/>
    </source>
</evidence>
<gene>
    <name evidence="13" type="ORF">GQF63_16915</name>
</gene>
<dbReference type="InterPro" id="IPR023997">
    <property type="entry name" value="TonB-dep_OMP_SusC/RagA_CS"/>
</dbReference>
<comment type="subcellular location">
    <subcellularLocation>
        <location evidence="1 8">Cell outer membrane</location>
        <topology evidence="1 8">Multi-pass membrane protein</topology>
    </subcellularLocation>
</comment>
<keyword evidence="10" id="KW-1133">Transmembrane helix</keyword>
<feature type="domain" description="TonB-dependent receptor-like beta-barrel" evidence="11">
    <location>
        <begin position="645"/>
        <end position="984"/>
    </location>
</feature>
<dbReference type="SUPFAM" id="SSF56935">
    <property type="entry name" value="Porins"/>
    <property type="match status" value="1"/>
</dbReference>
<dbReference type="InterPro" id="IPR023996">
    <property type="entry name" value="TonB-dep_OMP_SusC/RagA"/>
</dbReference>
<keyword evidence="5 9" id="KW-0798">TonB box</keyword>
<evidence type="ECO:0000256" key="10">
    <source>
        <dbReference type="SAM" id="Phobius"/>
    </source>
</evidence>
<dbReference type="Gene3D" id="2.60.40.1120">
    <property type="entry name" value="Carboxypeptidase-like, regulatory domain"/>
    <property type="match status" value="1"/>
</dbReference>
<proteinExistence type="inferred from homology"/>
<keyword evidence="4 8" id="KW-0812">Transmembrane</keyword>
<dbReference type="Pfam" id="PF07715">
    <property type="entry name" value="Plug"/>
    <property type="match status" value="1"/>
</dbReference>
<name>A0A6N8L1X0_9SPHI</name>
<evidence type="ECO:0000256" key="6">
    <source>
        <dbReference type="ARBA" id="ARBA00023136"/>
    </source>
</evidence>
<dbReference type="InterPro" id="IPR000531">
    <property type="entry name" value="Beta-barrel_TonB"/>
</dbReference>
<keyword evidence="2 8" id="KW-0813">Transport</keyword>
<evidence type="ECO:0000256" key="4">
    <source>
        <dbReference type="ARBA" id="ARBA00022692"/>
    </source>
</evidence>
<dbReference type="Pfam" id="PF13715">
    <property type="entry name" value="CarbopepD_reg_2"/>
    <property type="match status" value="1"/>
</dbReference>
<keyword evidence="3 8" id="KW-1134">Transmembrane beta strand</keyword>
<evidence type="ECO:0000256" key="5">
    <source>
        <dbReference type="ARBA" id="ARBA00023077"/>
    </source>
</evidence>
<dbReference type="Gene3D" id="2.40.170.20">
    <property type="entry name" value="TonB-dependent receptor, beta-barrel domain"/>
    <property type="match status" value="1"/>
</dbReference>
<dbReference type="EMBL" id="WSQA01000015">
    <property type="protein sequence ID" value="MVZ63710.1"/>
    <property type="molecule type" value="Genomic_DNA"/>
</dbReference>
<keyword evidence="6 8" id="KW-0472">Membrane</keyword>
<evidence type="ECO:0000259" key="12">
    <source>
        <dbReference type="Pfam" id="PF07715"/>
    </source>
</evidence>
<dbReference type="Proteomes" id="UP000435036">
    <property type="component" value="Unassembled WGS sequence"/>
</dbReference>
<reference evidence="13 14" key="1">
    <citation type="submission" date="2019-12" db="EMBL/GenBank/DDBJ databases">
        <authorList>
            <person name="Dong K."/>
        </authorList>
    </citation>
    <scope>NUCLEOTIDE SEQUENCE [LARGE SCALE GENOMIC DNA]</scope>
    <source>
        <strain evidence="13 14">JCM 31225</strain>
    </source>
</reference>
<dbReference type="SUPFAM" id="SSF49464">
    <property type="entry name" value="Carboxypeptidase regulatory domain-like"/>
    <property type="match status" value="1"/>
</dbReference>
<protein>
    <submittedName>
        <fullName evidence="13">SusC/RagA family TonB-linked outer membrane protein</fullName>
    </submittedName>
</protein>
<dbReference type="PROSITE" id="PS52016">
    <property type="entry name" value="TONB_DEPENDENT_REC_3"/>
    <property type="match status" value="1"/>
</dbReference>
<keyword evidence="7 8" id="KW-0998">Cell outer membrane</keyword>
<dbReference type="NCBIfam" id="TIGR04056">
    <property type="entry name" value="OMP_RagA_SusC"/>
    <property type="match status" value="1"/>
</dbReference>
<comment type="similarity">
    <text evidence="8 9">Belongs to the TonB-dependent receptor family.</text>
</comment>
<comment type="caution">
    <text evidence="13">The sequence shown here is derived from an EMBL/GenBank/DDBJ whole genome shotgun (WGS) entry which is preliminary data.</text>
</comment>
<dbReference type="Pfam" id="PF00593">
    <property type="entry name" value="TonB_dep_Rec_b-barrel"/>
    <property type="match status" value="1"/>
</dbReference>
<keyword evidence="14" id="KW-1185">Reference proteome</keyword>
<evidence type="ECO:0000256" key="2">
    <source>
        <dbReference type="ARBA" id="ARBA00022448"/>
    </source>
</evidence>
<dbReference type="AlphaFoldDB" id="A0A6N8L1X0"/>
<accession>A0A6N8L1X0</accession>
<dbReference type="GO" id="GO:0009279">
    <property type="term" value="C:cell outer membrane"/>
    <property type="evidence" value="ECO:0007669"/>
    <property type="project" value="UniProtKB-SubCell"/>
</dbReference>
<evidence type="ECO:0000256" key="7">
    <source>
        <dbReference type="ARBA" id="ARBA00023237"/>
    </source>
</evidence>
<dbReference type="Gene3D" id="2.170.130.10">
    <property type="entry name" value="TonB-dependent receptor, plug domain"/>
    <property type="match status" value="1"/>
</dbReference>
<dbReference type="InterPro" id="IPR037066">
    <property type="entry name" value="Plug_dom_sf"/>
</dbReference>